<protein>
    <submittedName>
        <fullName evidence="1">Uncharacterized protein</fullName>
    </submittedName>
</protein>
<dbReference type="EMBL" id="BPVZ01000073">
    <property type="protein sequence ID" value="GKV26921.1"/>
    <property type="molecule type" value="Genomic_DNA"/>
</dbReference>
<evidence type="ECO:0000313" key="1">
    <source>
        <dbReference type="EMBL" id="GKV26921.1"/>
    </source>
</evidence>
<proteinExistence type="predicted"/>
<sequence length="58" mass="6782">MDKMWGPVREVSTLWERQMDGWDGKKRGGRIWSWRGHVGLRENWIPSAIGIGFVLDKV</sequence>
<gene>
    <name evidence="1" type="ORF">SLEP1_g36135</name>
</gene>
<dbReference type="Proteomes" id="UP001054252">
    <property type="component" value="Unassembled WGS sequence"/>
</dbReference>
<dbReference type="AlphaFoldDB" id="A0AAV5KR65"/>
<reference evidence="1 2" key="1">
    <citation type="journal article" date="2021" name="Commun. Biol.">
        <title>The genome of Shorea leprosula (Dipterocarpaceae) highlights the ecological relevance of drought in aseasonal tropical rainforests.</title>
        <authorList>
            <person name="Ng K.K.S."/>
            <person name="Kobayashi M.J."/>
            <person name="Fawcett J.A."/>
            <person name="Hatakeyama M."/>
            <person name="Paape T."/>
            <person name="Ng C.H."/>
            <person name="Ang C.C."/>
            <person name="Tnah L.H."/>
            <person name="Lee C.T."/>
            <person name="Nishiyama T."/>
            <person name="Sese J."/>
            <person name="O'Brien M.J."/>
            <person name="Copetti D."/>
            <person name="Mohd Noor M.I."/>
            <person name="Ong R.C."/>
            <person name="Putra M."/>
            <person name="Sireger I.Z."/>
            <person name="Indrioko S."/>
            <person name="Kosugi Y."/>
            <person name="Izuno A."/>
            <person name="Isagi Y."/>
            <person name="Lee S.L."/>
            <person name="Shimizu K.K."/>
        </authorList>
    </citation>
    <scope>NUCLEOTIDE SEQUENCE [LARGE SCALE GENOMIC DNA]</scope>
    <source>
        <strain evidence="1">214</strain>
    </source>
</reference>
<name>A0AAV5KR65_9ROSI</name>
<comment type="caution">
    <text evidence="1">The sequence shown here is derived from an EMBL/GenBank/DDBJ whole genome shotgun (WGS) entry which is preliminary data.</text>
</comment>
<keyword evidence="2" id="KW-1185">Reference proteome</keyword>
<evidence type="ECO:0000313" key="2">
    <source>
        <dbReference type="Proteomes" id="UP001054252"/>
    </source>
</evidence>
<accession>A0AAV5KR65</accession>
<organism evidence="1 2">
    <name type="scientific">Rubroshorea leprosula</name>
    <dbReference type="NCBI Taxonomy" id="152421"/>
    <lineage>
        <taxon>Eukaryota</taxon>
        <taxon>Viridiplantae</taxon>
        <taxon>Streptophyta</taxon>
        <taxon>Embryophyta</taxon>
        <taxon>Tracheophyta</taxon>
        <taxon>Spermatophyta</taxon>
        <taxon>Magnoliopsida</taxon>
        <taxon>eudicotyledons</taxon>
        <taxon>Gunneridae</taxon>
        <taxon>Pentapetalae</taxon>
        <taxon>rosids</taxon>
        <taxon>malvids</taxon>
        <taxon>Malvales</taxon>
        <taxon>Dipterocarpaceae</taxon>
        <taxon>Rubroshorea</taxon>
    </lineage>
</organism>